<comment type="caution">
    <text evidence="2">The sequence shown here is derived from an EMBL/GenBank/DDBJ whole genome shotgun (WGS) entry which is preliminary data.</text>
</comment>
<evidence type="ECO:0008006" key="4">
    <source>
        <dbReference type="Google" id="ProtNLM"/>
    </source>
</evidence>
<dbReference type="AlphaFoldDB" id="A0A7Y8K7P6"/>
<dbReference type="Proteomes" id="UP000537188">
    <property type="component" value="Unassembled WGS sequence"/>
</dbReference>
<evidence type="ECO:0000313" key="2">
    <source>
        <dbReference type="EMBL" id="NWE77800.1"/>
    </source>
</evidence>
<feature type="transmembrane region" description="Helical" evidence="1">
    <location>
        <begin position="89"/>
        <end position="107"/>
    </location>
</feature>
<protein>
    <recommendedName>
        <fullName evidence="4">Metal-dependent hydrolase</fullName>
    </recommendedName>
</protein>
<name>A0A7Y8K7P6_9PSED</name>
<gene>
    <name evidence="2" type="ORF">HX828_19735</name>
</gene>
<evidence type="ECO:0000256" key="1">
    <source>
        <dbReference type="SAM" id="Phobius"/>
    </source>
</evidence>
<feature type="transmembrane region" description="Helical" evidence="1">
    <location>
        <begin position="162"/>
        <end position="181"/>
    </location>
</feature>
<keyword evidence="1" id="KW-0472">Membrane</keyword>
<feature type="transmembrane region" description="Helical" evidence="1">
    <location>
        <begin position="193"/>
        <end position="215"/>
    </location>
</feature>
<feature type="transmembrane region" description="Helical" evidence="1">
    <location>
        <begin position="127"/>
        <end position="150"/>
    </location>
</feature>
<accession>A0A7Y8K7P6</accession>
<organism evidence="2 3">
    <name type="scientific">Pseudomonas yamanorum</name>
    <dbReference type="NCBI Taxonomy" id="515393"/>
    <lineage>
        <taxon>Bacteria</taxon>
        <taxon>Pseudomonadati</taxon>
        <taxon>Pseudomonadota</taxon>
        <taxon>Gammaproteobacteria</taxon>
        <taxon>Pseudomonadales</taxon>
        <taxon>Pseudomonadaceae</taxon>
        <taxon>Pseudomonas</taxon>
    </lineage>
</organism>
<evidence type="ECO:0000313" key="3">
    <source>
        <dbReference type="Proteomes" id="UP000537188"/>
    </source>
</evidence>
<proteinExistence type="predicted"/>
<keyword evidence="1" id="KW-1133">Transmembrane helix</keyword>
<reference evidence="2 3" key="1">
    <citation type="submission" date="2020-04" db="EMBL/GenBank/DDBJ databases">
        <title>Molecular characterization of pseudomonads from Agaricus bisporus reveal novel blotch 2 pathogens in Western Europe.</title>
        <authorList>
            <person name="Taparia T."/>
            <person name="Krijger M."/>
            <person name="Haynes E."/>
            <person name="Elpinstone J.G."/>
            <person name="Noble R."/>
            <person name="Van Der Wolf J."/>
        </authorList>
    </citation>
    <scope>NUCLEOTIDE SEQUENCE [LARGE SCALE GENOMIC DNA]</scope>
    <source>
        <strain evidence="2 3">IPO3781</strain>
    </source>
</reference>
<keyword evidence="1" id="KW-0812">Transmembrane</keyword>
<feature type="transmembrane region" description="Helical" evidence="1">
    <location>
        <begin position="63"/>
        <end position="82"/>
    </location>
</feature>
<dbReference type="RefSeq" id="WP_177115177.1">
    <property type="nucleotide sequence ID" value="NZ_JACARF010000023.1"/>
</dbReference>
<sequence length="231" mass="26024">MYVGHFAIGLVLKARYPKIPSFPIMMGVGFLDLLDGIFIILGFNTVTPNLNSGPYLFFDLTFIDWDHSLVAALFWSVLWGLFFIKHRTVAVVATLAAFSHFIGDWPVHNDDLALYPFSTEHYGYGLWGKLGTASWLLEGGFSAILLGYAWMLSARRNISLKWPGVVLLILFLQLSPFASPMKFVAQFQEPYTHIVHGLLVTLGFILPGLLLSWLLDRGERVRAAENRAFKK</sequence>
<dbReference type="EMBL" id="JACARF010000023">
    <property type="protein sequence ID" value="NWE77800.1"/>
    <property type="molecule type" value="Genomic_DNA"/>
</dbReference>
<feature type="transmembrane region" description="Helical" evidence="1">
    <location>
        <begin position="21"/>
        <end position="43"/>
    </location>
</feature>